<dbReference type="Proteomes" id="UP000789920">
    <property type="component" value="Unassembled WGS sequence"/>
</dbReference>
<reference evidence="1" key="1">
    <citation type="submission" date="2021-06" db="EMBL/GenBank/DDBJ databases">
        <authorList>
            <person name="Kallberg Y."/>
            <person name="Tangrot J."/>
            <person name="Rosling A."/>
        </authorList>
    </citation>
    <scope>NUCLEOTIDE SEQUENCE</scope>
    <source>
        <strain evidence="1">MA461A</strain>
    </source>
</reference>
<proteinExistence type="predicted"/>
<organism evidence="1 2">
    <name type="scientific">Racocetra persica</name>
    <dbReference type="NCBI Taxonomy" id="160502"/>
    <lineage>
        <taxon>Eukaryota</taxon>
        <taxon>Fungi</taxon>
        <taxon>Fungi incertae sedis</taxon>
        <taxon>Mucoromycota</taxon>
        <taxon>Glomeromycotina</taxon>
        <taxon>Glomeromycetes</taxon>
        <taxon>Diversisporales</taxon>
        <taxon>Gigasporaceae</taxon>
        <taxon>Racocetra</taxon>
    </lineage>
</organism>
<sequence length="118" mass="13453">MLPEFFTSIVISTLESGICHGYVTDCKGHTLFDRGIKYCTGRCLVSKRDNIQNKNPYCPHMVVRMKNRTNEDQTISKVNKNGCFEVSGNTTSYKFAEIKCPEKLPGDCRDPTADDWRH</sequence>
<gene>
    <name evidence="1" type="ORF">RPERSI_LOCUS5692</name>
</gene>
<dbReference type="EMBL" id="CAJVQC010008638">
    <property type="protein sequence ID" value="CAG8595012.1"/>
    <property type="molecule type" value="Genomic_DNA"/>
</dbReference>
<protein>
    <submittedName>
        <fullName evidence="1">12348_t:CDS:1</fullName>
    </submittedName>
</protein>
<name>A0ACA9MJ84_9GLOM</name>
<keyword evidence="2" id="KW-1185">Reference proteome</keyword>
<evidence type="ECO:0000313" key="2">
    <source>
        <dbReference type="Proteomes" id="UP000789920"/>
    </source>
</evidence>
<evidence type="ECO:0000313" key="1">
    <source>
        <dbReference type="EMBL" id="CAG8595012.1"/>
    </source>
</evidence>
<comment type="caution">
    <text evidence="1">The sequence shown here is derived from an EMBL/GenBank/DDBJ whole genome shotgun (WGS) entry which is preliminary data.</text>
</comment>
<accession>A0ACA9MJ84</accession>